<protein>
    <recommendedName>
        <fullName evidence="3">DUF4232 domain-containing protein</fullName>
    </recommendedName>
</protein>
<proteinExistence type="predicted"/>
<evidence type="ECO:0000259" key="3">
    <source>
        <dbReference type="Pfam" id="PF14016"/>
    </source>
</evidence>
<feature type="signal peptide" evidence="2">
    <location>
        <begin position="1"/>
        <end position="20"/>
    </location>
</feature>
<evidence type="ECO:0000313" key="4">
    <source>
        <dbReference type="EMBL" id="CAA9286582.1"/>
    </source>
</evidence>
<feature type="region of interest" description="Disordered" evidence="1">
    <location>
        <begin position="18"/>
        <end position="82"/>
    </location>
</feature>
<reference evidence="4" key="1">
    <citation type="submission" date="2020-02" db="EMBL/GenBank/DDBJ databases">
        <authorList>
            <person name="Meier V. D."/>
        </authorList>
    </citation>
    <scope>NUCLEOTIDE SEQUENCE</scope>
    <source>
        <strain evidence="4">AVDCRST_MAG41</strain>
    </source>
</reference>
<feature type="domain" description="DUF4232" evidence="3">
    <location>
        <begin position="85"/>
        <end position="193"/>
    </location>
</feature>
<feature type="chain" id="PRO_5038559699" description="DUF4232 domain-containing protein" evidence="2">
    <location>
        <begin position="21"/>
        <end position="215"/>
    </location>
</feature>
<dbReference type="AlphaFoldDB" id="A0A6J4JSP4"/>
<organism evidence="4">
    <name type="scientific">uncultured Mycobacteriales bacterium</name>
    <dbReference type="NCBI Taxonomy" id="581187"/>
    <lineage>
        <taxon>Bacteria</taxon>
        <taxon>Bacillati</taxon>
        <taxon>Actinomycetota</taxon>
        <taxon>Actinomycetes</taxon>
        <taxon>Mycobacteriales</taxon>
        <taxon>environmental samples</taxon>
    </lineage>
</organism>
<keyword evidence="2" id="KW-0732">Signal</keyword>
<accession>A0A6J4JSP4</accession>
<dbReference type="PROSITE" id="PS51257">
    <property type="entry name" value="PROKAR_LIPOPROTEIN"/>
    <property type="match status" value="1"/>
</dbReference>
<gene>
    <name evidence="4" type="ORF">AVDCRST_MAG41-4034</name>
</gene>
<sequence>MRTPVLVAAAVLIGIAGCSGEDTTATPGPSVTGTPGTGTPATSTPAPGTPAGTTAGTTPAAGPTTPQATTPQATTPGATPVASRCRTAELGLSFSDLAGTAGQRYGYVILRNIAARTCTVAGFGGLRPLDPARRALPVRLERGGPAPASLRLAPGQAAGTRIRFAGIPAGGTCVSPASVEVTPPDETEPLVTRWPWGPVCGGRIVGEAYGEATGS</sequence>
<evidence type="ECO:0000256" key="2">
    <source>
        <dbReference type="SAM" id="SignalP"/>
    </source>
</evidence>
<name>A0A6J4JSP4_9ACTN</name>
<dbReference type="EMBL" id="CADCTP010000380">
    <property type="protein sequence ID" value="CAA9286582.1"/>
    <property type="molecule type" value="Genomic_DNA"/>
</dbReference>
<feature type="compositionally biased region" description="Low complexity" evidence="1">
    <location>
        <begin position="23"/>
        <end position="82"/>
    </location>
</feature>
<evidence type="ECO:0000256" key="1">
    <source>
        <dbReference type="SAM" id="MobiDB-lite"/>
    </source>
</evidence>
<dbReference type="InterPro" id="IPR025326">
    <property type="entry name" value="DUF4232"/>
</dbReference>
<dbReference type="Pfam" id="PF14016">
    <property type="entry name" value="DUF4232"/>
    <property type="match status" value="1"/>
</dbReference>